<keyword evidence="8 11" id="KW-1133">Transmembrane helix</keyword>
<dbReference type="Proteomes" id="UP000603141">
    <property type="component" value="Unassembled WGS sequence"/>
</dbReference>
<comment type="subcellular location">
    <subcellularLocation>
        <location evidence="1">Cell inner membrane</location>
        <topology evidence="1">Single-pass membrane protein</topology>
    </subcellularLocation>
</comment>
<protein>
    <recommendedName>
        <fullName evidence="3">Type II secretion system core protein G</fullName>
    </recommendedName>
</protein>
<evidence type="ECO:0000256" key="4">
    <source>
        <dbReference type="ARBA" id="ARBA00022475"/>
    </source>
</evidence>
<sequence length="145" mass="16081">MKIQHHRPPYRRSGFTLLEMVIVLGIIAMILGGAIFSMKKIGNGAKVSQVGADFTAFDSALRMYKLNAGNYPSTQQGLQALMTKPTNAPVPRRWAQNMNKIPNDPWGKPYIYRNPGKKDPTDFEIVSAGPDGQENTEDDLSSQDE</sequence>
<dbReference type="Pfam" id="PF07963">
    <property type="entry name" value="N_methyl"/>
    <property type="match status" value="1"/>
</dbReference>
<keyword evidence="6" id="KW-0997">Cell inner membrane</keyword>
<evidence type="ECO:0000256" key="3">
    <source>
        <dbReference type="ARBA" id="ARBA00020042"/>
    </source>
</evidence>
<dbReference type="Pfam" id="PF08334">
    <property type="entry name" value="T2SSG"/>
    <property type="match status" value="1"/>
</dbReference>
<evidence type="ECO:0000256" key="5">
    <source>
        <dbReference type="ARBA" id="ARBA00022481"/>
    </source>
</evidence>
<comment type="similarity">
    <text evidence="2">Belongs to the GSP G family.</text>
</comment>
<gene>
    <name evidence="13" type="primary">gspG</name>
    <name evidence="13" type="ORF">JIN85_10955</name>
</gene>
<feature type="transmembrane region" description="Helical" evidence="11">
    <location>
        <begin position="15"/>
        <end position="36"/>
    </location>
</feature>
<comment type="caution">
    <text evidence="13">The sequence shown here is derived from an EMBL/GenBank/DDBJ whole genome shotgun (WGS) entry which is preliminary data.</text>
</comment>
<reference evidence="13" key="1">
    <citation type="submission" date="2021-01" db="EMBL/GenBank/DDBJ databases">
        <title>Modified the classification status of verrucomicrobia.</title>
        <authorList>
            <person name="Feng X."/>
        </authorList>
    </citation>
    <scope>NUCLEOTIDE SEQUENCE</scope>
    <source>
        <strain evidence="13">KCTC 22041</strain>
    </source>
</reference>
<dbReference type="InterPro" id="IPR010054">
    <property type="entry name" value="Type2_sec_GspG"/>
</dbReference>
<dbReference type="RefSeq" id="WP_200270548.1">
    <property type="nucleotide sequence ID" value="NZ_JAENIJ010000015.1"/>
</dbReference>
<evidence type="ECO:0000256" key="9">
    <source>
        <dbReference type="ARBA" id="ARBA00023136"/>
    </source>
</evidence>
<dbReference type="PRINTS" id="PR00813">
    <property type="entry name" value="BCTERIALGSPG"/>
</dbReference>
<evidence type="ECO:0000256" key="8">
    <source>
        <dbReference type="ARBA" id="ARBA00022989"/>
    </source>
</evidence>
<accession>A0A934VWL5</accession>
<evidence type="ECO:0000259" key="12">
    <source>
        <dbReference type="Pfam" id="PF08334"/>
    </source>
</evidence>
<dbReference type="NCBIfam" id="TIGR02532">
    <property type="entry name" value="IV_pilin_GFxxxE"/>
    <property type="match status" value="1"/>
</dbReference>
<dbReference type="SUPFAM" id="SSF54523">
    <property type="entry name" value="Pili subunits"/>
    <property type="match status" value="1"/>
</dbReference>
<feature type="compositionally biased region" description="Acidic residues" evidence="10">
    <location>
        <begin position="134"/>
        <end position="145"/>
    </location>
</feature>
<organism evidence="13 14">
    <name type="scientific">Luteolibacter pohnpeiensis</name>
    <dbReference type="NCBI Taxonomy" id="454153"/>
    <lineage>
        <taxon>Bacteria</taxon>
        <taxon>Pseudomonadati</taxon>
        <taxon>Verrucomicrobiota</taxon>
        <taxon>Verrucomicrobiia</taxon>
        <taxon>Verrucomicrobiales</taxon>
        <taxon>Verrucomicrobiaceae</taxon>
        <taxon>Luteolibacter</taxon>
    </lineage>
</organism>
<feature type="domain" description="Type II secretion system protein GspG C-terminal" evidence="12">
    <location>
        <begin position="43"/>
        <end position="139"/>
    </location>
</feature>
<dbReference type="PROSITE" id="PS00409">
    <property type="entry name" value="PROKAR_NTER_METHYL"/>
    <property type="match status" value="1"/>
</dbReference>
<feature type="region of interest" description="Disordered" evidence="10">
    <location>
        <begin position="97"/>
        <end position="145"/>
    </location>
</feature>
<evidence type="ECO:0000256" key="2">
    <source>
        <dbReference type="ARBA" id="ARBA00009984"/>
    </source>
</evidence>
<dbReference type="NCBIfam" id="TIGR01710">
    <property type="entry name" value="typeII_sec_gspG"/>
    <property type="match status" value="1"/>
</dbReference>
<dbReference type="InterPro" id="IPR013545">
    <property type="entry name" value="T2SS_protein-GspG_C"/>
</dbReference>
<dbReference type="InterPro" id="IPR012902">
    <property type="entry name" value="N_methyl_site"/>
</dbReference>
<dbReference type="EMBL" id="JAENIJ010000015">
    <property type="protein sequence ID" value="MBK1882938.1"/>
    <property type="molecule type" value="Genomic_DNA"/>
</dbReference>
<dbReference type="GO" id="GO:0015627">
    <property type="term" value="C:type II protein secretion system complex"/>
    <property type="evidence" value="ECO:0007669"/>
    <property type="project" value="InterPro"/>
</dbReference>
<keyword evidence="9 11" id="KW-0472">Membrane</keyword>
<keyword evidence="7 11" id="KW-0812">Transmembrane</keyword>
<evidence type="ECO:0000256" key="7">
    <source>
        <dbReference type="ARBA" id="ARBA00022692"/>
    </source>
</evidence>
<dbReference type="GO" id="GO:0005886">
    <property type="term" value="C:plasma membrane"/>
    <property type="evidence" value="ECO:0007669"/>
    <property type="project" value="UniProtKB-SubCell"/>
</dbReference>
<evidence type="ECO:0000256" key="10">
    <source>
        <dbReference type="SAM" id="MobiDB-lite"/>
    </source>
</evidence>
<dbReference type="Gene3D" id="3.30.700.10">
    <property type="entry name" value="Glycoprotein, Type 4 Pilin"/>
    <property type="match status" value="1"/>
</dbReference>
<dbReference type="InterPro" id="IPR000983">
    <property type="entry name" value="Bac_GSPG_pilin"/>
</dbReference>
<name>A0A934VWL5_9BACT</name>
<proteinExistence type="inferred from homology"/>
<dbReference type="AlphaFoldDB" id="A0A934VWL5"/>
<keyword evidence="5" id="KW-0488">Methylation</keyword>
<evidence type="ECO:0000256" key="1">
    <source>
        <dbReference type="ARBA" id="ARBA00004377"/>
    </source>
</evidence>
<evidence type="ECO:0000256" key="11">
    <source>
        <dbReference type="SAM" id="Phobius"/>
    </source>
</evidence>
<evidence type="ECO:0000313" key="13">
    <source>
        <dbReference type="EMBL" id="MBK1882938.1"/>
    </source>
</evidence>
<keyword evidence="14" id="KW-1185">Reference proteome</keyword>
<dbReference type="InterPro" id="IPR045584">
    <property type="entry name" value="Pilin-like"/>
</dbReference>
<evidence type="ECO:0000313" key="14">
    <source>
        <dbReference type="Proteomes" id="UP000603141"/>
    </source>
</evidence>
<keyword evidence="4" id="KW-1003">Cell membrane</keyword>
<evidence type="ECO:0000256" key="6">
    <source>
        <dbReference type="ARBA" id="ARBA00022519"/>
    </source>
</evidence>
<dbReference type="GO" id="GO:0015628">
    <property type="term" value="P:protein secretion by the type II secretion system"/>
    <property type="evidence" value="ECO:0007669"/>
    <property type="project" value="InterPro"/>
</dbReference>